<dbReference type="InterPro" id="IPR055944">
    <property type="entry name" value="DUF7522"/>
</dbReference>
<reference evidence="1 4" key="3">
    <citation type="submission" date="2018-07" db="EMBL/GenBank/DDBJ databases">
        <title>Genome sequence of extremly halophilic archaeon Halopelagius longus strain BC12-B1.</title>
        <authorList>
            <person name="Zhang X."/>
        </authorList>
    </citation>
    <scope>NUCLEOTIDE SEQUENCE [LARGE SCALE GENOMIC DNA]</scope>
    <source>
        <strain evidence="1 4">BC12-B1</strain>
    </source>
</reference>
<reference evidence="3" key="2">
    <citation type="submission" date="2016-10" db="EMBL/GenBank/DDBJ databases">
        <authorList>
            <person name="Varghese N."/>
            <person name="Submissions S."/>
        </authorList>
    </citation>
    <scope>NUCLEOTIDE SEQUENCE [LARGE SCALE GENOMIC DNA]</scope>
    <source>
        <strain evidence="3">CGMCC 1.12397</strain>
    </source>
</reference>
<dbReference type="EMBL" id="QQST01000001">
    <property type="protein sequence ID" value="RDI70234.1"/>
    <property type="molecule type" value="Genomic_DNA"/>
</dbReference>
<gene>
    <name evidence="1" type="ORF">DWB78_00010</name>
    <name evidence="2" type="ORF">SAMN05216278_1162</name>
</gene>
<sequence>MTRPKERLVSVFEQFAGDALRDVWAFDERDFDELYVRPDVAERLESDGLDVARFVDNERYGFVTRQTYESLYYADYGYTVRGLSAFEQFRTFLGDEPVGVFASFDPADDCYDYAALHESIQSVAREFDAGAFAPSED</sequence>
<reference evidence="2" key="1">
    <citation type="submission" date="2016-10" db="EMBL/GenBank/DDBJ databases">
        <authorList>
            <person name="de Groot N.N."/>
        </authorList>
    </citation>
    <scope>NUCLEOTIDE SEQUENCE [LARGE SCALE GENOMIC DNA]</scope>
    <source>
        <strain evidence="2">CGMCC 1.12397</strain>
    </source>
</reference>
<name>A0A1H0ZDM0_9EURY</name>
<dbReference type="Proteomes" id="UP000199289">
    <property type="component" value="Unassembled WGS sequence"/>
</dbReference>
<accession>A0A1H0ZDM0</accession>
<dbReference type="RefSeq" id="WP_092534190.1">
    <property type="nucleotide sequence ID" value="NZ_FNKQ01000001.1"/>
</dbReference>
<evidence type="ECO:0000313" key="3">
    <source>
        <dbReference type="Proteomes" id="UP000199289"/>
    </source>
</evidence>
<evidence type="ECO:0000313" key="4">
    <source>
        <dbReference type="Proteomes" id="UP000255421"/>
    </source>
</evidence>
<dbReference type="Pfam" id="PF24366">
    <property type="entry name" value="DUF7522"/>
    <property type="match status" value="1"/>
</dbReference>
<protein>
    <submittedName>
        <fullName evidence="2">Uncharacterized protein</fullName>
    </submittedName>
</protein>
<evidence type="ECO:0000313" key="2">
    <source>
        <dbReference type="EMBL" id="SDQ25512.1"/>
    </source>
</evidence>
<organism evidence="2 3">
    <name type="scientific">Halopelagius longus</name>
    <dbReference type="NCBI Taxonomy" id="1236180"/>
    <lineage>
        <taxon>Archaea</taxon>
        <taxon>Methanobacteriati</taxon>
        <taxon>Methanobacteriota</taxon>
        <taxon>Stenosarchaea group</taxon>
        <taxon>Halobacteria</taxon>
        <taxon>Halobacteriales</taxon>
        <taxon>Haloferacaceae</taxon>
    </lineage>
</organism>
<proteinExistence type="predicted"/>
<dbReference type="Proteomes" id="UP000255421">
    <property type="component" value="Unassembled WGS sequence"/>
</dbReference>
<dbReference type="EMBL" id="FNKQ01000001">
    <property type="protein sequence ID" value="SDQ25512.1"/>
    <property type="molecule type" value="Genomic_DNA"/>
</dbReference>
<evidence type="ECO:0000313" key="1">
    <source>
        <dbReference type="EMBL" id="RDI70234.1"/>
    </source>
</evidence>
<keyword evidence="4" id="KW-1185">Reference proteome</keyword>
<dbReference type="AlphaFoldDB" id="A0A1H0ZDM0"/>
<dbReference type="OrthoDB" id="252516at2157"/>